<evidence type="ECO:0000313" key="5">
    <source>
        <dbReference type="Proteomes" id="UP000574369"/>
    </source>
</evidence>
<gene>
    <name evidence="4" type="ORF">FHS28_000332</name>
</gene>
<protein>
    <submittedName>
        <fullName evidence="4">Soluble lytic murein transglycosylase-like protein</fullName>
    </submittedName>
</protein>
<feature type="compositionally biased region" description="Low complexity" evidence="1">
    <location>
        <begin position="223"/>
        <end position="241"/>
    </location>
</feature>
<dbReference type="InterPro" id="IPR023346">
    <property type="entry name" value="Lysozyme-like_dom_sf"/>
</dbReference>
<evidence type="ECO:0000256" key="1">
    <source>
        <dbReference type="SAM" id="MobiDB-lite"/>
    </source>
</evidence>
<sequence>MVLAVAIVGTTIAAAATAGTATAAVTAGSAGTAGDAATAAATPSPLNGANGRARRTSTVPASDWTSAQTRTQTSTRTSTTAAARPTGTRRAAHALTPAMAQCFDWASRRYGMSAHLLQAIALQESGLNPRAVNRNTNGSTDIGLMQINSSWTPVLARYGIRAEDLWDPCTNILVGAWILGDNLVRLGPTVNALGAYNARDPAKRAAYAGKVLQRLHQLSPPRAHSASAQADASAPSFHTSP</sequence>
<dbReference type="CDD" id="cd13400">
    <property type="entry name" value="LT_IagB-like"/>
    <property type="match status" value="1"/>
</dbReference>
<dbReference type="Gene3D" id="1.10.530.10">
    <property type="match status" value="1"/>
</dbReference>
<dbReference type="EMBL" id="JACHXO010000001">
    <property type="protein sequence ID" value="MBB3192967.1"/>
    <property type="molecule type" value="Genomic_DNA"/>
</dbReference>
<evidence type="ECO:0000259" key="3">
    <source>
        <dbReference type="Pfam" id="PF01464"/>
    </source>
</evidence>
<keyword evidence="2" id="KW-0732">Signal</keyword>
<reference evidence="4 5" key="1">
    <citation type="submission" date="2020-08" db="EMBL/GenBank/DDBJ databases">
        <title>Genomic Encyclopedia of Type Strains, Phase III (KMG-III): the genomes of soil and plant-associated and newly described type strains.</title>
        <authorList>
            <person name="Whitman W."/>
        </authorList>
    </citation>
    <scope>NUCLEOTIDE SEQUENCE [LARGE SCALE GENOMIC DNA]</scope>
    <source>
        <strain evidence="4 5">CECT 7247</strain>
    </source>
</reference>
<feature type="domain" description="Transglycosylase SLT" evidence="3">
    <location>
        <begin position="102"/>
        <end position="199"/>
    </location>
</feature>
<dbReference type="Pfam" id="PF01464">
    <property type="entry name" value="SLT"/>
    <property type="match status" value="1"/>
</dbReference>
<dbReference type="SUPFAM" id="SSF53955">
    <property type="entry name" value="Lysozyme-like"/>
    <property type="match status" value="1"/>
</dbReference>
<feature type="region of interest" description="Disordered" evidence="1">
    <location>
        <begin position="218"/>
        <end position="241"/>
    </location>
</feature>
<dbReference type="Proteomes" id="UP000574369">
    <property type="component" value="Unassembled WGS sequence"/>
</dbReference>
<evidence type="ECO:0000313" key="4">
    <source>
        <dbReference type="EMBL" id="MBB3192967.1"/>
    </source>
</evidence>
<keyword evidence="5" id="KW-1185">Reference proteome</keyword>
<feature type="compositionally biased region" description="Low complexity" evidence="1">
    <location>
        <begin position="65"/>
        <end position="89"/>
    </location>
</feature>
<dbReference type="RefSeq" id="WP_246409403.1">
    <property type="nucleotide sequence ID" value="NZ_JACHXO010000001.1"/>
</dbReference>
<dbReference type="InterPro" id="IPR008258">
    <property type="entry name" value="Transglycosylase_SLT_dom_1"/>
</dbReference>
<feature type="chain" id="PRO_5046854819" evidence="2">
    <location>
        <begin position="24"/>
        <end position="241"/>
    </location>
</feature>
<proteinExistence type="predicted"/>
<organism evidence="4 5">
    <name type="scientific">Roseateles terrae</name>
    <dbReference type="NCBI Taxonomy" id="431060"/>
    <lineage>
        <taxon>Bacteria</taxon>
        <taxon>Pseudomonadati</taxon>
        <taxon>Pseudomonadota</taxon>
        <taxon>Betaproteobacteria</taxon>
        <taxon>Burkholderiales</taxon>
        <taxon>Sphaerotilaceae</taxon>
        <taxon>Roseateles</taxon>
    </lineage>
</organism>
<accession>A0ABR6GLM5</accession>
<comment type="caution">
    <text evidence="4">The sequence shown here is derived from an EMBL/GenBank/DDBJ whole genome shotgun (WGS) entry which is preliminary data.</text>
</comment>
<feature type="signal peptide" evidence="2">
    <location>
        <begin position="1"/>
        <end position="23"/>
    </location>
</feature>
<evidence type="ECO:0000256" key="2">
    <source>
        <dbReference type="SAM" id="SignalP"/>
    </source>
</evidence>
<feature type="region of interest" description="Disordered" evidence="1">
    <location>
        <begin position="35"/>
        <end position="89"/>
    </location>
</feature>
<name>A0ABR6GLM5_9BURK</name>